<keyword evidence="4" id="KW-1185">Reference proteome</keyword>
<organism evidence="3 4">
    <name type="scientific">Muribacter muris</name>
    <dbReference type="NCBI Taxonomy" id="67855"/>
    <lineage>
        <taxon>Bacteria</taxon>
        <taxon>Pseudomonadati</taxon>
        <taxon>Pseudomonadota</taxon>
        <taxon>Gammaproteobacteria</taxon>
        <taxon>Pasteurellales</taxon>
        <taxon>Pasteurellaceae</taxon>
        <taxon>Muribacter</taxon>
    </lineage>
</organism>
<feature type="domain" description="Response regulatory" evidence="2">
    <location>
        <begin position="4"/>
        <end position="127"/>
    </location>
</feature>
<dbReference type="Gene3D" id="3.40.50.2300">
    <property type="match status" value="1"/>
</dbReference>
<keyword evidence="1" id="KW-0597">Phosphoprotein</keyword>
<dbReference type="GO" id="GO:0000160">
    <property type="term" value="P:phosphorelay signal transduction system"/>
    <property type="evidence" value="ECO:0007669"/>
    <property type="project" value="InterPro"/>
</dbReference>
<evidence type="ECO:0000313" key="3">
    <source>
        <dbReference type="EMBL" id="KMK51276.1"/>
    </source>
</evidence>
<dbReference type="AlphaFoldDB" id="A0A0J5P4S3"/>
<dbReference type="SUPFAM" id="SSF52172">
    <property type="entry name" value="CheY-like"/>
    <property type="match status" value="1"/>
</dbReference>
<dbReference type="RefSeq" id="WP_047977108.1">
    <property type="nucleotide sequence ID" value="NZ_JWIZ01000041.1"/>
</dbReference>
<dbReference type="STRING" id="67855.RO21_07100"/>
<reference evidence="3 4" key="1">
    <citation type="submission" date="2014-12" db="EMBL/GenBank/DDBJ databases">
        <title>Reclassification of Actinobacillus muris as Muribacter muris.</title>
        <authorList>
            <person name="Christensen H."/>
            <person name="Nicklas W."/>
            <person name="Bisgaard M."/>
        </authorList>
    </citation>
    <scope>NUCLEOTIDE SEQUENCE [LARGE SCALE GENOMIC DNA]</scope>
    <source>
        <strain evidence="3 4">Ackerman80-443D</strain>
    </source>
</reference>
<dbReference type="PATRIC" id="fig|67855.3.peg.1450"/>
<dbReference type="InterPro" id="IPR011006">
    <property type="entry name" value="CheY-like_superfamily"/>
</dbReference>
<evidence type="ECO:0000313" key="4">
    <source>
        <dbReference type="Proteomes" id="UP000036270"/>
    </source>
</evidence>
<proteinExistence type="predicted"/>
<sequence length="309" mass="35517">MNKHILIIDDEKPQAEALSKLLSKELSDIGYTFEALYTEEAIEEGIKNRYFNLAIIDIRMDDFKFDGVDLAREIININPLAKVIIVSSFTSLYMKEIKEIFLTGKVLDWQEKEPYDTWIPKLVDQIKRYYDGLTIDSSETNNALMSIYAEAKNTTQNYEKGAKFENFLSLLFQSIGFSFIQKRVVDSTSEIDLIIRNDIKDPFLSKFGKYIFLEAKNRSSTPIDKNDYIVFKNKINSSNQLVELGIIATTSYIAKTVKLEELRSSATLGKIVVLSNDELIRLIEAPNKLSELKKIIDEQIREVPLVRCH</sequence>
<evidence type="ECO:0000256" key="1">
    <source>
        <dbReference type="PROSITE-ProRule" id="PRU00169"/>
    </source>
</evidence>
<feature type="modified residue" description="4-aspartylphosphate" evidence="1">
    <location>
        <position position="57"/>
    </location>
</feature>
<gene>
    <name evidence="3" type="ORF">RO21_07100</name>
</gene>
<dbReference type="PROSITE" id="PS50110">
    <property type="entry name" value="RESPONSE_REGULATORY"/>
    <property type="match status" value="1"/>
</dbReference>
<dbReference type="Pfam" id="PF00072">
    <property type="entry name" value="Response_reg"/>
    <property type="match status" value="1"/>
</dbReference>
<dbReference type="EMBL" id="JWIZ01000041">
    <property type="protein sequence ID" value="KMK51276.1"/>
    <property type="molecule type" value="Genomic_DNA"/>
</dbReference>
<name>A0A0J5P4S3_9PAST</name>
<dbReference type="Proteomes" id="UP000036270">
    <property type="component" value="Unassembled WGS sequence"/>
</dbReference>
<dbReference type="SMART" id="SM00448">
    <property type="entry name" value="REC"/>
    <property type="match status" value="1"/>
</dbReference>
<dbReference type="CDD" id="cd00156">
    <property type="entry name" value="REC"/>
    <property type="match status" value="1"/>
</dbReference>
<protein>
    <recommendedName>
        <fullName evidence="2">Response regulatory domain-containing protein</fullName>
    </recommendedName>
</protein>
<evidence type="ECO:0000259" key="2">
    <source>
        <dbReference type="PROSITE" id="PS50110"/>
    </source>
</evidence>
<accession>A0A0J5P4S3</accession>
<dbReference type="InterPro" id="IPR001789">
    <property type="entry name" value="Sig_transdc_resp-reg_receiver"/>
</dbReference>
<comment type="caution">
    <text evidence="3">The sequence shown here is derived from an EMBL/GenBank/DDBJ whole genome shotgun (WGS) entry which is preliminary data.</text>
</comment>